<feature type="chain" id="PRO_5043493043" evidence="2">
    <location>
        <begin position="25"/>
        <end position="355"/>
    </location>
</feature>
<organism evidence="5">
    <name type="scientific">Jonesiaceae bacterium BS-20</name>
    <dbReference type="NCBI Taxonomy" id="3120821"/>
    <lineage>
        <taxon>Bacteria</taxon>
        <taxon>Bacillati</taxon>
        <taxon>Actinomycetota</taxon>
        <taxon>Actinomycetes</taxon>
        <taxon>Micrococcales</taxon>
        <taxon>Jonesiaceae</taxon>
    </lineage>
</organism>
<protein>
    <submittedName>
        <fullName evidence="5">DUF3048 domain-containing protein</fullName>
    </submittedName>
</protein>
<dbReference type="Gene3D" id="3.50.90.10">
    <property type="entry name" value="YerB-like"/>
    <property type="match status" value="1"/>
</dbReference>
<evidence type="ECO:0000256" key="1">
    <source>
        <dbReference type="SAM" id="MobiDB-lite"/>
    </source>
</evidence>
<dbReference type="Pfam" id="PF11258">
    <property type="entry name" value="DUF3048"/>
    <property type="match status" value="1"/>
</dbReference>
<feature type="compositionally biased region" description="Polar residues" evidence="1">
    <location>
        <begin position="29"/>
        <end position="38"/>
    </location>
</feature>
<feature type="domain" description="DUF3048" evidence="3">
    <location>
        <begin position="60"/>
        <end position="194"/>
    </location>
</feature>
<gene>
    <name evidence="5" type="ORF">V5R04_10835</name>
</gene>
<name>A0AAU7DTV0_9MICO</name>
<dbReference type="SUPFAM" id="SSF159774">
    <property type="entry name" value="YerB-like"/>
    <property type="match status" value="1"/>
</dbReference>
<keyword evidence="2" id="KW-0732">Signal</keyword>
<dbReference type="InterPro" id="IPR023158">
    <property type="entry name" value="YerB-like_sf"/>
</dbReference>
<dbReference type="InterPro" id="IPR035328">
    <property type="entry name" value="DUF3048_C"/>
</dbReference>
<evidence type="ECO:0000256" key="2">
    <source>
        <dbReference type="SAM" id="SignalP"/>
    </source>
</evidence>
<reference evidence="5" key="1">
    <citation type="submission" date="2024-02" db="EMBL/GenBank/DDBJ databases">
        <title>Tomenella chthoni gen. nov. sp. nov., a member of the family Jonesiaceae isolated from bat guano.</title>
        <authorList>
            <person name="Miller S.L."/>
            <person name="King J."/>
            <person name="Sankaranarayanan K."/>
            <person name="Lawson P.A."/>
        </authorList>
    </citation>
    <scope>NUCLEOTIDE SEQUENCE</scope>
    <source>
        <strain evidence="5">BS-20</strain>
    </source>
</reference>
<dbReference type="Pfam" id="PF17479">
    <property type="entry name" value="DUF3048_C"/>
    <property type="match status" value="1"/>
</dbReference>
<dbReference type="AlphaFoldDB" id="A0AAU7DTV0"/>
<evidence type="ECO:0000259" key="3">
    <source>
        <dbReference type="Pfam" id="PF11258"/>
    </source>
</evidence>
<feature type="region of interest" description="Disordered" evidence="1">
    <location>
        <begin position="28"/>
        <end position="54"/>
    </location>
</feature>
<dbReference type="InterPro" id="IPR021416">
    <property type="entry name" value="DUF3048_N"/>
</dbReference>
<evidence type="ECO:0000313" key="5">
    <source>
        <dbReference type="EMBL" id="XBH20721.1"/>
    </source>
</evidence>
<sequence length="355" mass="37553">MNHLGLRTRAIAAVIAVVALGLTAGCSGSGNPKPTVTETPVVEPSKTDAPAPPDVDVWPLTGVHSGQIVERPAVAVKIENTAAARPQTGLNEADVVWETIIEFDVSRLLAVFHSNYPEIVGPIRSVRPVDMRIYSPLEPVFVFSGGQQGILELVRRAPGHWLEENRGASQMWRDHTRNAPHNLYGSVPGLAELATDVTAPPSEQFEFAPDLDQAVAVTSGAVTNRIELSMSPAAQPNWTWNNTANAWLRNEGSQAAMTSGGTQIQATNVVILEVKAVPSGFTAQNNASVPDDVLEGEGNATIATGGKTIAATWHKADQNSPLTLQTAAGEPALLAPGNTWVEVLPQPNGTFTLSP</sequence>
<dbReference type="PROSITE" id="PS51257">
    <property type="entry name" value="PROKAR_LIPOPROTEIN"/>
    <property type="match status" value="1"/>
</dbReference>
<feature type="signal peptide" evidence="2">
    <location>
        <begin position="1"/>
        <end position="24"/>
    </location>
</feature>
<dbReference type="EMBL" id="CP146203">
    <property type="protein sequence ID" value="XBH20721.1"/>
    <property type="molecule type" value="Genomic_DNA"/>
</dbReference>
<accession>A0AAU7DTV0</accession>
<evidence type="ECO:0000259" key="4">
    <source>
        <dbReference type="Pfam" id="PF17479"/>
    </source>
</evidence>
<proteinExistence type="predicted"/>
<feature type="domain" description="DUF3048" evidence="4">
    <location>
        <begin position="227"/>
        <end position="341"/>
    </location>
</feature>